<dbReference type="GO" id="GO:0030313">
    <property type="term" value="C:cell envelope"/>
    <property type="evidence" value="ECO:0007669"/>
    <property type="project" value="UniProtKB-SubCell"/>
</dbReference>
<evidence type="ECO:0000256" key="4">
    <source>
        <dbReference type="SAM" id="MobiDB-lite"/>
    </source>
</evidence>
<dbReference type="EMBL" id="CP002026">
    <property type="protein sequence ID" value="ADH91630.1"/>
    <property type="molecule type" value="Genomic_DNA"/>
</dbReference>
<dbReference type="STRING" id="639283.Snov_4372"/>
<dbReference type="Gene3D" id="2.40.30.170">
    <property type="match status" value="1"/>
</dbReference>
<dbReference type="Gene3D" id="2.40.50.100">
    <property type="match status" value="1"/>
</dbReference>
<evidence type="ECO:0000313" key="10">
    <source>
        <dbReference type="Proteomes" id="UP000006633"/>
    </source>
</evidence>
<name>D7A2V0_ANCN5</name>
<dbReference type="SUPFAM" id="SSF111369">
    <property type="entry name" value="HlyD-like secretion proteins"/>
    <property type="match status" value="1"/>
</dbReference>
<dbReference type="NCBIfam" id="TIGR01730">
    <property type="entry name" value="RND_mfp"/>
    <property type="match status" value="1"/>
</dbReference>
<dbReference type="eggNOG" id="COG0845">
    <property type="taxonomic scope" value="Bacteria"/>
</dbReference>
<dbReference type="HOGENOM" id="CLU_018816_2_1_5"/>
<protein>
    <submittedName>
        <fullName evidence="9">Efflux transporter, RND family, MFP subunit</fullName>
    </submittedName>
</protein>
<evidence type="ECO:0000259" key="5">
    <source>
        <dbReference type="Pfam" id="PF25876"/>
    </source>
</evidence>
<feature type="domain" description="Multidrug resistance protein MdtA-like beta-barrel" evidence="7">
    <location>
        <begin position="215"/>
        <end position="305"/>
    </location>
</feature>
<feature type="domain" description="Multidrug resistance protein MdtA-like alpha-helical hairpin" evidence="5">
    <location>
        <begin position="109"/>
        <end position="178"/>
    </location>
</feature>
<dbReference type="FunFam" id="2.40.420.20:FF:000001">
    <property type="entry name" value="Efflux RND transporter periplasmic adaptor subunit"/>
    <property type="match status" value="1"/>
</dbReference>
<dbReference type="Gene3D" id="1.10.287.470">
    <property type="entry name" value="Helix hairpin bin"/>
    <property type="match status" value="1"/>
</dbReference>
<feature type="compositionally biased region" description="Low complexity" evidence="4">
    <location>
        <begin position="383"/>
        <end position="418"/>
    </location>
</feature>
<dbReference type="GO" id="GO:0005886">
    <property type="term" value="C:plasma membrane"/>
    <property type="evidence" value="ECO:0007669"/>
    <property type="project" value="TreeGrafter"/>
</dbReference>
<feature type="region of interest" description="Disordered" evidence="4">
    <location>
        <begin position="373"/>
        <end position="418"/>
    </location>
</feature>
<dbReference type="Proteomes" id="UP000006633">
    <property type="component" value="Chromosome"/>
</dbReference>
<evidence type="ECO:0000313" key="9">
    <source>
        <dbReference type="EMBL" id="ADH91630.1"/>
    </source>
</evidence>
<dbReference type="AlphaFoldDB" id="D7A2V0"/>
<dbReference type="KEGG" id="sno:Snov_4372"/>
<dbReference type="InterPro" id="IPR006143">
    <property type="entry name" value="RND_pump_MFP"/>
</dbReference>
<dbReference type="InterPro" id="IPR058625">
    <property type="entry name" value="MdtA-like_BSH"/>
</dbReference>
<evidence type="ECO:0000256" key="3">
    <source>
        <dbReference type="SAM" id="Coils"/>
    </source>
</evidence>
<dbReference type="Pfam" id="PF25944">
    <property type="entry name" value="Beta-barrel_RND"/>
    <property type="match status" value="1"/>
</dbReference>
<keyword evidence="10" id="KW-1185">Reference proteome</keyword>
<dbReference type="Pfam" id="PF25876">
    <property type="entry name" value="HH_MFP_RND"/>
    <property type="match status" value="1"/>
</dbReference>
<comment type="similarity">
    <text evidence="2">Belongs to the membrane fusion protein (MFP) (TC 8.A.1) family.</text>
</comment>
<evidence type="ECO:0000256" key="1">
    <source>
        <dbReference type="ARBA" id="ARBA00004196"/>
    </source>
</evidence>
<feature type="coiled-coil region" evidence="3">
    <location>
        <begin position="102"/>
        <end position="167"/>
    </location>
</feature>
<dbReference type="InterPro" id="IPR058624">
    <property type="entry name" value="MdtA-like_HH"/>
</dbReference>
<feature type="domain" description="Multidrug resistance protein MdtA-like C-terminal permuted SH3" evidence="8">
    <location>
        <begin position="311"/>
        <end position="369"/>
    </location>
</feature>
<proteinExistence type="inferred from homology"/>
<dbReference type="PANTHER" id="PTHR30158">
    <property type="entry name" value="ACRA/E-RELATED COMPONENT OF DRUG EFFLUX TRANSPORTER"/>
    <property type="match status" value="1"/>
</dbReference>
<organism evidence="9 10">
    <name type="scientific">Ancylobacter novellus (strain ATCC 8093 / DSM 506 / JCM 20403 / CCM 1077 / IAM 12100 / NBRC 12443 / NCIMB 10456)</name>
    <name type="common">Starkeya novella</name>
    <dbReference type="NCBI Taxonomy" id="639283"/>
    <lineage>
        <taxon>Bacteria</taxon>
        <taxon>Pseudomonadati</taxon>
        <taxon>Pseudomonadota</taxon>
        <taxon>Alphaproteobacteria</taxon>
        <taxon>Hyphomicrobiales</taxon>
        <taxon>Xanthobacteraceae</taxon>
        <taxon>Ancylobacter</taxon>
    </lineage>
</organism>
<feature type="domain" description="Multidrug resistance protein MdtA-like barrel-sandwich hybrid" evidence="6">
    <location>
        <begin position="68"/>
        <end position="210"/>
    </location>
</feature>
<evidence type="ECO:0000259" key="7">
    <source>
        <dbReference type="Pfam" id="PF25944"/>
    </source>
</evidence>
<dbReference type="InterPro" id="IPR058626">
    <property type="entry name" value="MdtA-like_b-barrel"/>
</dbReference>
<dbReference type="Pfam" id="PF25917">
    <property type="entry name" value="BSH_RND"/>
    <property type="match status" value="1"/>
</dbReference>
<evidence type="ECO:0000256" key="2">
    <source>
        <dbReference type="ARBA" id="ARBA00009477"/>
    </source>
</evidence>
<comment type="subcellular location">
    <subcellularLocation>
        <location evidence="1">Cell envelope</location>
    </subcellularLocation>
</comment>
<dbReference type="InterPro" id="IPR058627">
    <property type="entry name" value="MdtA-like_C"/>
</dbReference>
<accession>D7A2V0</accession>
<dbReference type="PANTHER" id="PTHR30158:SF24">
    <property type="entry name" value="HLYD FAMILY SECRETION PROTEIN"/>
    <property type="match status" value="1"/>
</dbReference>
<evidence type="ECO:0000259" key="6">
    <source>
        <dbReference type="Pfam" id="PF25917"/>
    </source>
</evidence>
<reference evidence="9 10" key="1">
    <citation type="journal article" date="2012" name="Stand. Genomic Sci.">
        <title>Complete genome sequence of the facultatively chemolithoautotrophic and methylotrophic alpha Proteobacterium Starkeya novella type strain (ATCC 8093(T)).</title>
        <authorList>
            <person name="Kappler U."/>
            <person name="Davenport K."/>
            <person name="Beatson S."/>
            <person name="Lucas S."/>
            <person name="Lapidus A."/>
            <person name="Copeland A."/>
            <person name="Berry K.W."/>
            <person name="Glavina Del Rio T."/>
            <person name="Hammon N."/>
            <person name="Dalin E."/>
            <person name="Tice H."/>
            <person name="Pitluck S."/>
            <person name="Richardson P."/>
            <person name="Bruce D."/>
            <person name="Goodwin L.A."/>
            <person name="Han C."/>
            <person name="Tapia R."/>
            <person name="Detter J.C."/>
            <person name="Chang Y.J."/>
            <person name="Jeffries C.D."/>
            <person name="Land M."/>
            <person name="Hauser L."/>
            <person name="Kyrpides N.C."/>
            <person name="Goker M."/>
            <person name="Ivanova N."/>
            <person name="Klenk H.P."/>
            <person name="Woyke T."/>
        </authorList>
    </citation>
    <scope>NUCLEOTIDE SEQUENCE [LARGE SCALE GENOMIC DNA]</scope>
    <source>
        <strain evidence="10">ATCC 8093 / DSM 506 / JCM 20403 / CCM 1077 / IAM 12100 / NBRC 12443 / NCIMB 10456</strain>
    </source>
</reference>
<sequence>MGPSVCLAGRRRMGAGLLGIGAVALLLAACSEQNQYVAPPPPKVTVAKPLKQEVTRYLELTGNTSAINSVDLVARVEGFLMSIDYQDGKVAKKGERLFLIQQDTYQADLDQAKAQLASANAQLTNTSAEYQRQQTLGQQDFSSQATVDKARAAMEQSQASVDAAKASIEIATINYGYTTVIAPFDGIVTRHLQDVGQLVGNGQPTKLATIVQMNPIYAYFSLSENQVLRIKQTLAAEGRTVEDVKQVEIDIGLQNEGDDYPHKGRLDYVSPEVDPATGTLLVRGVFENEKLSLLPGLFARVRIPVQRIPDAFLVEDTAIGQAQQGRYLLVVNKDNVVEQKIVTIGQKQGQYRVIESGLADDDRVVVGGILRATPGSKVDPEEAPASAAPASAPADAPASAPASAPAPAAPAAAPKPAN</sequence>
<dbReference type="Pfam" id="PF25967">
    <property type="entry name" value="RND-MFP_C"/>
    <property type="match status" value="1"/>
</dbReference>
<dbReference type="GO" id="GO:0046677">
    <property type="term" value="P:response to antibiotic"/>
    <property type="evidence" value="ECO:0007669"/>
    <property type="project" value="TreeGrafter"/>
</dbReference>
<gene>
    <name evidence="9" type="ordered locus">Snov_4372</name>
</gene>
<keyword evidence="3" id="KW-0175">Coiled coil</keyword>
<dbReference type="Gene3D" id="2.40.420.20">
    <property type="match status" value="1"/>
</dbReference>
<evidence type="ECO:0000259" key="8">
    <source>
        <dbReference type="Pfam" id="PF25967"/>
    </source>
</evidence>
<dbReference type="GO" id="GO:0022857">
    <property type="term" value="F:transmembrane transporter activity"/>
    <property type="evidence" value="ECO:0007669"/>
    <property type="project" value="InterPro"/>
</dbReference>